<feature type="region of interest" description="Disordered" evidence="1">
    <location>
        <begin position="295"/>
        <end position="314"/>
    </location>
</feature>
<dbReference type="Gene3D" id="3.40.50.1820">
    <property type="entry name" value="alpha/beta hydrolase"/>
    <property type="match status" value="1"/>
</dbReference>
<dbReference type="EMBL" id="BMFC01000004">
    <property type="protein sequence ID" value="GGC04741.1"/>
    <property type="molecule type" value="Genomic_DNA"/>
</dbReference>
<dbReference type="SUPFAM" id="SSF53474">
    <property type="entry name" value="alpha/beta-Hydrolases"/>
    <property type="match status" value="1"/>
</dbReference>
<dbReference type="Proteomes" id="UP000645462">
    <property type="component" value="Unassembled WGS sequence"/>
</dbReference>
<evidence type="ECO:0000313" key="3">
    <source>
        <dbReference type="Proteomes" id="UP000645462"/>
    </source>
</evidence>
<proteinExistence type="predicted"/>
<dbReference type="Pfam" id="PF05990">
    <property type="entry name" value="DUF900"/>
    <property type="match status" value="1"/>
</dbReference>
<dbReference type="InterPro" id="IPR010297">
    <property type="entry name" value="DUF900_hydrolase"/>
</dbReference>
<accession>A0ABQ1KN77</accession>
<comment type="caution">
    <text evidence="2">The sequence shown here is derived from an EMBL/GenBank/DDBJ whole genome shotgun (WGS) entry which is preliminary data.</text>
</comment>
<organism evidence="2 3">
    <name type="scientific">Marivita lacus</name>
    <dbReference type="NCBI Taxonomy" id="1323742"/>
    <lineage>
        <taxon>Bacteria</taxon>
        <taxon>Pseudomonadati</taxon>
        <taxon>Pseudomonadota</taxon>
        <taxon>Alphaproteobacteria</taxon>
        <taxon>Rhodobacterales</taxon>
        <taxon>Roseobacteraceae</taxon>
        <taxon>Marivita</taxon>
    </lineage>
</organism>
<dbReference type="InterPro" id="IPR029058">
    <property type="entry name" value="AB_hydrolase_fold"/>
</dbReference>
<dbReference type="RefSeq" id="WP_188482064.1">
    <property type="nucleotide sequence ID" value="NZ_BMFC01000004.1"/>
</dbReference>
<reference evidence="3" key="1">
    <citation type="journal article" date="2019" name="Int. J. Syst. Evol. Microbiol.">
        <title>The Global Catalogue of Microorganisms (GCM) 10K type strain sequencing project: providing services to taxonomists for standard genome sequencing and annotation.</title>
        <authorList>
            <consortium name="The Broad Institute Genomics Platform"/>
            <consortium name="The Broad Institute Genome Sequencing Center for Infectious Disease"/>
            <person name="Wu L."/>
            <person name="Ma J."/>
        </authorList>
    </citation>
    <scope>NUCLEOTIDE SEQUENCE [LARGE SCALE GENOMIC DNA]</scope>
    <source>
        <strain evidence="3">CGMCC 1.12478</strain>
    </source>
</reference>
<sequence>MALVQISSDGTGFWQGDLHPLPASAPVVIMLHGYKYRPGSATDCPHTSLFARHSNHPALRSRPWPVRLRIGTPRISAVGFGWPARGSLWTAWRQAEIAGSALADLIARLQHDAPKRPIHLLGHSLGARVALTALRHSAPGAVRTAILLNGADFDRHATCVADHHRGTPFHLINVTSRENAVFDALTELCLLAPMRSERAIGRGLSGPNTVTLRLDHAEDRKRLVGLGFDVPPPDRSICHWSTYLRPGTGALYRALFDGSLPAHRLRAALSDTQRGSAPPAPDLAAQAIQAQSPASSFSKYAHATAPKGTSPVMS</sequence>
<feature type="region of interest" description="Disordered" evidence="1">
    <location>
        <begin position="271"/>
        <end position="290"/>
    </location>
</feature>
<protein>
    <recommendedName>
        <fullName evidence="4">AB hydrolase-1 domain-containing protein</fullName>
    </recommendedName>
</protein>
<evidence type="ECO:0000313" key="2">
    <source>
        <dbReference type="EMBL" id="GGC04741.1"/>
    </source>
</evidence>
<gene>
    <name evidence="2" type="ORF">GCM10011363_21780</name>
</gene>
<name>A0ABQ1KN77_9RHOB</name>
<evidence type="ECO:0000256" key="1">
    <source>
        <dbReference type="SAM" id="MobiDB-lite"/>
    </source>
</evidence>
<evidence type="ECO:0008006" key="4">
    <source>
        <dbReference type="Google" id="ProtNLM"/>
    </source>
</evidence>
<keyword evidence="3" id="KW-1185">Reference proteome</keyword>